<comment type="caution">
    <text evidence="2">The sequence shown here is derived from an EMBL/GenBank/DDBJ whole genome shotgun (WGS) entry which is preliminary data.</text>
</comment>
<organism evidence="2 3">
    <name type="scientific">Kibdelosporangium banguiense</name>
    <dbReference type="NCBI Taxonomy" id="1365924"/>
    <lineage>
        <taxon>Bacteria</taxon>
        <taxon>Bacillati</taxon>
        <taxon>Actinomycetota</taxon>
        <taxon>Actinomycetes</taxon>
        <taxon>Pseudonocardiales</taxon>
        <taxon>Pseudonocardiaceae</taxon>
        <taxon>Kibdelosporangium</taxon>
    </lineage>
</organism>
<name>A0ABS4THK3_9PSEU</name>
<feature type="transmembrane region" description="Helical" evidence="1">
    <location>
        <begin position="124"/>
        <end position="144"/>
    </location>
</feature>
<reference evidence="2 3" key="1">
    <citation type="submission" date="2021-03" db="EMBL/GenBank/DDBJ databases">
        <title>Sequencing the genomes of 1000 actinobacteria strains.</title>
        <authorList>
            <person name="Klenk H.-P."/>
        </authorList>
    </citation>
    <scope>NUCLEOTIDE SEQUENCE [LARGE SCALE GENOMIC DNA]</scope>
    <source>
        <strain evidence="2 3">DSM 46670</strain>
    </source>
</reference>
<keyword evidence="1" id="KW-0472">Membrane</keyword>
<accession>A0ABS4THK3</accession>
<feature type="transmembrane region" description="Helical" evidence="1">
    <location>
        <begin position="81"/>
        <end position="104"/>
    </location>
</feature>
<protein>
    <submittedName>
        <fullName evidence="2">Uncharacterized protein</fullName>
    </submittedName>
</protein>
<dbReference type="EMBL" id="JAGINW010000001">
    <property type="protein sequence ID" value="MBP2323923.1"/>
    <property type="molecule type" value="Genomic_DNA"/>
</dbReference>
<gene>
    <name evidence="2" type="ORF">JOF56_004308</name>
</gene>
<dbReference type="Proteomes" id="UP001519332">
    <property type="component" value="Unassembled WGS sequence"/>
</dbReference>
<evidence type="ECO:0000256" key="1">
    <source>
        <dbReference type="SAM" id="Phobius"/>
    </source>
</evidence>
<proteinExistence type="predicted"/>
<sequence length="225" mass="24226">MTAPDLTNPDDAFVILLERLWGPESLIAVGVAVAMFLYAWWQAGVAAARLARRAYAGVSSLDPDGRTRVARTSVGLGLAQAGYLLLSYFIAVELSVFLGLQPGVPLPDFANWAKVPDNAHWDGFVTVWFLIAVVLVLTANYWAAKGGSATFLLWLCVPGGMAGLALVVAGLGAFMGYKDGDPQYTSYVVWTYPVVLGVLVVYLTLYCLAVLAPARFFAAWRESVN</sequence>
<evidence type="ECO:0000313" key="2">
    <source>
        <dbReference type="EMBL" id="MBP2323923.1"/>
    </source>
</evidence>
<dbReference type="RefSeq" id="WP_209640907.1">
    <property type="nucleotide sequence ID" value="NZ_JAGINW010000001.1"/>
</dbReference>
<keyword evidence="1" id="KW-0812">Transmembrane</keyword>
<feature type="transmembrane region" description="Helical" evidence="1">
    <location>
        <begin position="20"/>
        <end position="41"/>
    </location>
</feature>
<feature type="transmembrane region" description="Helical" evidence="1">
    <location>
        <begin position="151"/>
        <end position="177"/>
    </location>
</feature>
<evidence type="ECO:0000313" key="3">
    <source>
        <dbReference type="Proteomes" id="UP001519332"/>
    </source>
</evidence>
<keyword evidence="1" id="KW-1133">Transmembrane helix</keyword>
<feature type="transmembrane region" description="Helical" evidence="1">
    <location>
        <begin position="189"/>
        <end position="211"/>
    </location>
</feature>
<keyword evidence="3" id="KW-1185">Reference proteome</keyword>